<feature type="region of interest" description="Disordered" evidence="1">
    <location>
        <begin position="340"/>
        <end position="551"/>
    </location>
</feature>
<sequence>MYAPQYPFAPGPNAPPPPQQQQPGYIQNPAAQQQQMMYNPQQQGQQFGMPMGGVPQQPPYGPGMNGPNMVPGPNAVMMQNGGAGMPHMGPGNNGIASYQTPYNNSPYGMQGGPPSSGPQQQAFLPAGANAAQSGFVQPAPQQRMHTPQQHQQQQMGTPQRGSSYGPVPGQHTTPPHTQAPSQFMPPQPGTPQMAMPMQQQQGLAQQGQQAQQPVQQPQSAGQTPVTPSFPTSAGGMATPLSPGSEVREKDRVSLLLDINRVLLMEVMRLQAVQAEAKAKVESDDKKDDKEDGAEGAKDKEKKDDKAKEKPKIDPVTGKEFVECMRRIQYNLAYLAAIADRSHKPSSQIPPHPAVISAPSLTPLPKPATSSPTSPNGAVKSTDGAADAEVEDRAETLKKQYKRLQELFPGVDPKKEPTVQPAQAAQKQQQQQQQQQPGPSAPQKAQMAAQMQAQLAQMSQAQKMEFMQRKGMQQMAQQQPNAQQQQQLQRMRQQQQQMQQQQPGWRPGQPGGPQQGGPQRMGPGMQQGGGMDMSGMGMGSPSVQGMQQPGQQ</sequence>
<dbReference type="OrthoDB" id="2530523at2759"/>
<proteinExistence type="predicted"/>
<protein>
    <recommendedName>
        <fullName evidence="4">Glutamine repeat protein-1</fullName>
    </recommendedName>
</protein>
<feature type="compositionally biased region" description="Low complexity" evidence="1">
    <location>
        <begin position="419"/>
        <end position="507"/>
    </location>
</feature>
<dbReference type="EMBL" id="KV460276">
    <property type="protein sequence ID" value="OBT92005.1"/>
    <property type="molecule type" value="Genomic_DNA"/>
</dbReference>
<feature type="compositionally biased region" description="Basic and acidic residues" evidence="1">
    <location>
        <begin position="276"/>
        <end position="312"/>
    </location>
</feature>
<keyword evidence="3" id="KW-1185">Reference proteome</keyword>
<feature type="compositionally biased region" description="Polar residues" evidence="1">
    <location>
        <begin position="94"/>
        <end position="104"/>
    </location>
</feature>
<accession>A0A1B8G852</accession>
<reference evidence="3" key="2">
    <citation type="journal article" date="2018" name="Nat. Commun.">
        <title>Extreme sensitivity to ultraviolet light in the fungal pathogen causing white-nose syndrome of bats.</title>
        <authorList>
            <person name="Palmer J.M."/>
            <person name="Drees K.P."/>
            <person name="Foster J.T."/>
            <person name="Lindner D.L."/>
        </authorList>
    </citation>
    <scope>NUCLEOTIDE SEQUENCE [LARGE SCALE GENOMIC DNA]</scope>
    <source>
        <strain evidence="3">UAMH 10579</strain>
    </source>
</reference>
<evidence type="ECO:0008006" key="4">
    <source>
        <dbReference type="Google" id="ProtNLM"/>
    </source>
</evidence>
<feature type="region of interest" description="Disordered" evidence="1">
    <location>
        <begin position="138"/>
        <end position="248"/>
    </location>
</feature>
<feature type="region of interest" description="Disordered" evidence="1">
    <location>
        <begin position="87"/>
        <end position="122"/>
    </location>
</feature>
<dbReference type="STRING" id="342668.A0A1B8G852"/>
<feature type="compositionally biased region" description="Gly residues" evidence="1">
    <location>
        <begin position="524"/>
        <end position="537"/>
    </location>
</feature>
<feature type="compositionally biased region" description="Low complexity" evidence="1">
    <location>
        <begin position="21"/>
        <end position="55"/>
    </location>
</feature>
<feature type="compositionally biased region" description="Low complexity" evidence="1">
    <location>
        <begin position="190"/>
        <end position="222"/>
    </location>
</feature>
<feature type="compositionally biased region" description="Low complexity" evidence="1">
    <location>
        <begin position="538"/>
        <end position="551"/>
    </location>
</feature>
<organism evidence="2 3">
    <name type="scientific">Pseudogymnoascus verrucosus</name>
    <dbReference type="NCBI Taxonomy" id="342668"/>
    <lineage>
        <taxon>Eukaryota</taxon>
        <taxon>Fungi</taxon>
        <taxon>Dikarya</taxon>
        <taxon>Ascomycota</taxon>
        <taxon>Pezizomycotina</taxon>
        <taxon>Leotiomycetes</taxon>
        <taxon>Thelebolales</taxon>
        <taxon>Thelebolaceae</taxon>
        <taxon>Pseudogymnoascus</taxon>
    </lineage>
</organism>
<evidence type="ECO:0000256" key="1">
    <source>
        <dbReference type="SAM" id="MobiDB-lite"/>
    </source>
</evidence>
<evidence type="ECO:0000313" key="3">
    <source>
        <dbReference type="Proteomes" id="UP000091956"/>
    </source>
</evidence>
<feature type="region of interest" description="Disordered" evidence="1">
    <location>
        <begin position="275"/>
        <end position="317"/>
    </location>
</feature>
<dbReference type="GeneID" id="28843337"/>
<dbReference type="Proteomes" id="UP000091956">
    <property type="component" value="Unassembled WGS sequence"/>
</dbReference>
<evidence type="ECO:0000313" key="2">
    <source>
        <dbReference type="EMBL" id="OBT92005.1"/>
    </source>
</evidence>
<gene>
    <name evidence="2" type="ORF">VE01_09951</name>
</gene>
<feature type="compositionally biased region" description="Low complexity" evidence="1">
    <location>
        <begin position="141"/>
        <end position="161"/>
    </location>
</feature>
<reference evidence="2 3" key="1">
    <citation type="submission" date="2016-03" db="EMBL/GenBank/DDBJ databases">
        <title>Comparative genomics of Pseudogymnoascus destructans, the fungus causing white-nose syndrome of bats.</title>
        <authorList>
            <person name="Palmer J.M."/>
            <person name="Drees K.P."/>
            <person name="Foster J.T."/>
            <person name="Lindner D.L."/>
        </authorList>
    </citation>
    <scope>NUCLEOTIDE SEQUENCE [LARGE SCALE GENOMIC DNA]</scope>
    <source>
        <strain evidence="2 3">UAMH 10579</strain>
    </source>
</reference>
<dbReference type="RefSeq" id="XP_018125738.1">
    <property type="nucleotide sequence ID" value="XM_018279358.2"/>
</dbReference>
<feature type="region of interest" description="Disordered" evidence="1">
    <location>
        <begin position="1"/>
        <end position="68"/>
    </location>
</feature>
<feature type="compositionally biased region" description="Polar residues" evidence="1">
    <location>
        <begin position="170"/>
        <end position="181"/>
    </location>
</feature>
<name>A0A1B8G852_9PEZI</name>
<feature type="compositionally biased region" description="Pro residues" evidence="1">
    <location>
        <begin position="7"/>
        <end position="20"/>
    </location>
</feature>
<dbReference type="AlphaFoldDB" id="A0A1B8G852"/>